<dbReference type="PROSITE" id="PS51379">
    <property type="entry name" value="4FE4S_FER_2"/>
    <property type="match status" value="1"/>
</dbReference>
<dbReference type="STRING" id="1121449.SAMN02745704_01464"/>
<keyword evidence="6" id="KW-0411">Iron-sulfur</keyword>
<evidence type="ECO:0000256" key="3">
    <source>
        <dbReference type="ARBA" id="ARBA00022723"/>
    </source>
</evidence>
<dbReference type="GO" id="GO:0051539">
    <property type="term" value="F:4 iron, 4 sulfur cluster binding"/>
    <property type="evidence" value="ECO:0007669"/>
    <property type="project" value="UniProtKB-KW"/>
</dbReference>
<dbReference type="EMBL" id="FUYC01000005">
    <property type="protein sequence ID" value="SKA81873.1"/>
    <property type="molecule type" value="Genomic_DNA"/>
</dbReference>
<dbReference type="AlphaFoldDB" id="A0A1T4WWZ9"/>
<dbReference type="InterPro" id="IPR051555">
    <property type="entry name" value="FDH_Electron_Transfer_Unit"/>
</dbReference>
<dbReference type="GO" id="GO:0045333">
    <property type="term" value="P:cellular respiration"/>
    <property type="evidence" value="ECO:0007669"/>
    <property type="project" value="InterPro"/>
</dbReference>
<dbReference type="InterPro" id="IPR017896">
    <property type="entry name" value="4Fe4S_Fe-S-bd"/>
</dbReference>
<evidence type="ECO:0000313" key="8">
    <source>
        <dbReference type="EMBL" id="SKA81873.1"/>
    </source>
</evidence>
<dbReference type="PIRSF" id="PIRSF036298">
    <property type="entry name" value="FDH_4Fe4S"/>
    <property type="match status" value="1"/>
</dbReference>
<keyword evidence="3" id="KW-0479">Metal-binding</keyword>
<comment type="subcellular location">
    <subcellularLocation>
        <location evidence="1">Cell envelope</location>
    </subcellularLocation>
</comment>
<sequence length="248" mass="28129">MPKTFFIDTSRCTACRGCQIACKEWHELPANKTTQFGWGSHQNPQDLNPNNYKLVRFSEHLDGDVIRWNFFPDQCRHCVSPPCKQVGDMTHENAIVQDKATGAVLFTEATRKFSELDFEDIRDACPYNIPRRDPETGQLSKCTMCIDRVRSGMLPACVKACPTGTMNFGEREEMLKLAAQRLERVRKTFPEAMLADPDDVNVIYLLTDAPENYHDYAVASLVPVRPMDRKSFLAVLGRPLRRIADGLG</sequence>
<name>A0A1T4WWZ9_9BACT</name>
<keyword evidence="9" id="KW-1185">Reference proteome</keyword>
<proteinExistence type="predicted"/>
<dbReference type="Gene3D" id="3.30.70.20">
    <property type="match status" value="2"/>
</dbReference>
<evidence type="ECO:0000256" key="1">
    <source>
        <dbReference type="ARBA" id="ARBA00004196"/>
    </source>
</evidence>
<keyword evidence="4" id="KW-0677">Repeat</keyword>
<feature type="domain" description="4Fe-4S ferredoxin-type" evidence="7">
    <location>
        <begin position="3"/>
        <end position="33"/>
    </location>
</feature>
<dbReference type="RefSeq" id="WP_078717036.1">
    <property type="nucleotide sequence ID" value="NZ_FUYC01000005.1"/>
</dbReference>
<dbReference type="InterPro" id="IPR014603">
    <property type="entry name" value="Formate_DH_Fe-S_su"/>
</dbReference>
<gene>
    <name evidence="8" type="ORF">SAMN02745704_01464</name>
</gene>
<dbReference type="PANTHER" id="PTHR43545">
    <property type="entry name" value="FORMATE DEHYDROGENASE, NITRATE-INDUCIBLE, IRON-SULFUR SUBUNIT"/>
    <property type="match status" value="1"/>
</dbReference>
<evidence type="ECO:0000256" key="5">
    <source>
        <dbReference type="ARBA" id="ARBA00023004"/>
    </source>
</evidence>
<dbReference type="SUPFAM" id="SSF54862">
    <property type="entry name" value="4Fe-4S ferredoxins"/>
    <property type="match status" value="1"/>
</dbReference>
<dbReference type="GO" id="GO:0030313">
    <property type="term" value="C:cell envelope"/>
    <property type="evidence" value="ECO:0007669"/>
    <property type="project" value="UniProtKB-SubCell"/>
</dbReference>
<reference evidence="8 9" key="1">
    <citation type="submission" date="2017-02" db="EMBL/GenBank/DDBJ databases">
        <authorList>
            <person name="Peterson S.W."/>
        </authorList>
    </citation>
    <scope>NUCLEOTIDE SEQUENCE [LARGE SCALE GENOMIC DNA]</scope>
    <source>
        <strain evidence="8 9">DSM 16080</strain>
    </source>
</reference>
<accession>A0A1T4WWZ9</accession>
<dbReference type="OrthoDB" id="9789030at2"/>
<evidence type="ECO:0000256" key="6">
    <source>
        <dbReference type="ARBA" id="ARBA00023014"/>
    </source>
</evidence>
<dbReference type="PANTHER" id="PTHR43545:SF6">
    <property type="entry name" value="FORMATE DEHYDROGENASE, NITRATE-INDUCIBLE, IRON-SULFUR SUBUNIT"/>
    <property type="match status" value="1"/>
</dbReference>
<evidence type="ECO:0000256" key="2">
    <source>
        <dbReference type="ARBA" id="ARBA00022485"/>
    </source>
</evidence>
<keyword evidence="5" id="KW-0408">Iron</keyword>
<dbReference type="Pfam" id="PF13247">
    <property type="entry name" value="Fer4_11"/>
    <property type="match status" value="1"/>
</dbReference>
<dbReference type="CDD" id="cd10559">
    <property type="entry name" value="W-FDH"/>
    <property type="match status" value="1"/>
</dbReference>
<organism evidence="8 9">
    <name type="scientific">Paucidesulfovibrio gracilis DSM 16080</name>
    <dbReference type="NCBI Taxonomy" id="1121449"/>
    <lineage>
        <taxon>Bacteria</taxon>
        <taxon>Pseudomonadati</taxon>
        <taxon>Thermodesulfobacteriota</taxon>
        <taxon>Desulfovibrionia</taxon>
        <taxon>Desulfovibrionales</taxon>
        <taxon>Desulfovibrionaceae</taxon>
        <taxon>Paucidesulfovibrio</taxon>
    </lineage>
</organism>
<dbReference type="GO" id="GO:0015944">
    <property type="term" value="P:formate oxidation"/>
    <property type="evidence" value="ECO:0007669"/>
    <property type="project" value="InterPro"/>
</dbReference>
<keyword evidence="2" id="KW-0004">4Fe-4S</keyword>
<evidence type="ECO:0000259" key="7">
    <source>
        <dbReference type="PROSITE" id="PS51379"/>
    </source>
</evidence>
<evidence type="ECO:0000313" key="9">
    <source>
        <dbReference type="Proteomes" id="UP000190027"/>
    </source>
</evidence>
<evidence type="ECO:0000256" key="4">
    <source>
        <dbReference type="ARBA" id="ARBA00022737"/>
    </source>
</evidence>
<dbReference type="GO" id="GO:0046872">
    <property type="term" value="F:metal ion binding"/>
    <property type="evidence" value="ECO:0007669"/>
    <property type="project" value="UniProtKB-KW"/>
</dbReference>
<dbReference type="Proteomes" id="UP000190027">
    <property type="component" value="Unassembled WGS sequence"/>
</dbReference>
<protein>
    <submittedName>
        <fullName evidence="8">Formate dehydrogenase iron-sulfur subunit</fullName>
    </submittedName>
</protein>